<protein>
    <submittedName>
        <fullName evidence="1">Uncharacterized protein</fullName>
    </submittedName>
</protein>
<gene>
    <name evidence="1" type="ORF">HCN50_04215</name>
</gene>
<dbReference type="Proteomes" id="UP000528734">
    <property type="component" value="Unassembled WGS sequence"/>
</dbReference>
<name>A0A7Y4M0B7_9BRAD</name>
<proteinExistence type="predicted"/>
<accession>A0A7Y4M0B7</accession>
<keyword evidence="2" id="KW-1185">Reference proteome</keyword>
<reference evidence="1 2" key="1">
    <citation type="submission" date="2020-03" db="EMBL/GenBank/DDBJ databases">
        <title>Bradyrhizobium diversity isolated from nodules of Muelleranthus trifoliolatus.</title>
        <authorList>
            <person name="Klepa M."/>
            <person name="Helene L."/>
            <person name="Hungria M."/>
        </authorList>
    </citation>
    <scope>NUCLEOTIDE SEQUENCE [LARGE SCALE GENOMIC DNA]</scope>
    <source>
        <strain evidence="1 2">WSM 1744</strain>
    </source>
</reference>
<sequence>METVEAYLDRKHTELRLINDCLRHPLPLTCPRSVSEVIRHKFQLTAALKAEQALHDWNVTETAWAHPSQRRIGPFEFRYDYQRADLDVRGPSFYELERSAIETVYTASGMAAISALLLASARVIGTADILVLPGSYGETQEFIEGYADRLRMITLNPSTDGTASRRSAPSQLLLDSSASAPAFEAGLRRLDAVPDLLIFDTTCFSSGSGRIRRVLGHARKLAIPVVMVRSHTKLDSLGAEYGRLGSVVFVDWAKNVRGGSKIRELPAETRNAVRLLGGAAVPAHFPPYIGTPLYRALTNKRIAAILRNSRRASRYFATALSGLTAELHFVHGLYVTVSSQQPLDEATAKRAAAEMSRDLARAGLPIQHAGSFGFDFAATEWFHNPTTHRYSVRIAVPDLPSAIWDDLVAAIAQWWPAHQGQVAAATRSPCAP</sequence>
<evidence type="ECO:0000313" key="2">
    <source>
        <dbReference type="Proteomes" id="UP000528734"/>
    </source>
</evidence>
<evidence type="ECO:0000313" key="1">
    <source>
        <dbReference type="EMBL" id="NOJ45463.1"/>
    </source>
</evidence>
<dbReference type="RefSeq" id="WP_171708323.1">
    <property type="nucleotide sequence ID" value="NZ_JAAVLW010000001.1"/>
</dbReference>
<dbReference type="AlphaFoldDB" id="A0A7Y4M0B7"/>
<comment type="caution">
    <text evidence="1">The sequence shown here is derived from an EMBL/GenBank/DDBJ whole genome shotgun (WGS) entry which is preliminary data.</text>
</comment>
<organism evidence="1 2">
    <name type="scientific">Bradyrhizobium archetypum</name>
    <dbReference type="NCBI Taxonomy" id="2721160"/>
    <lineage>
        <taxon>Bacteria</taxon>
        <taxon>Pseudomonadati</taxon>
        <taxon>Pseudomonadota</taxon>
        <taxon>Alphaproteobacteria</taxon>
        <taxon>Hyphomicrobiales</taxon>
        <taxon>Nitrobacteraceae</taxon>
        <taxon>Bradyrhizobium</taxon>
    </lineage>
</organism>
<dbReference type="EMBL" id="JAAVLW010000001">
    <property type="protein sequence ID" value="NOJ45463.1"/>
    <property type="molecule type" value="Genomic_DNA"/>
</dbReference>